<dbReference type="OrthoDB" id="2082278at2"/>
<evidence type="ECO:0000313" key="3">
    <source>
        <dbReference type="Proteomes" id="UP000198304"/>
    </source>
</evidence>
<organism evidence="2 3">
    <name type="scientific">Anaerovirgula multivorans</name>
    <dbReference type="NCBI Taxonomy" id="312168"/>
    <lineage>
        <taxon>Bacteria</taxon>
        <taxon>Bacillati</taxon>
        <taxon>Bacillota</taxon>
        <taxon>Clostridia</taxon>
        <taxon>Peptostreptococcales</taxon>
        <taxon>Natronincolaceae</taxon>
        <taxon>Anaerovirgula</taxon>
    </lineage>
</organism>
<sequence>MTKEEGTRDGVKSMIKSLEVSLQQIEETERLQWELRKAYKVPYPVPFKYNLAATVMLYILFKQGMPYGGWILLAWLGWQICINGIYFMFQLYKKMPQIAQWKDKVNTNLEQLETNCIVPQKYWYSSAIQHFVKYVESGKAKTIEECIEIFEED</sequence>
<dbReference type="RefSeq" id="WP_089283659.1">
    <property type="nucleotide sequence ID" value="NZ_FZOJ01000015.1"/>
</dbReference>
<dbReference type="Proteomes" id="UP000198304">
    <property type="component" value="Unassembled WGS sequence"/>
</dbReference>
<proteinExistence type="predicted"/>
<name>A0A239G0P6_9FIRM</name>
<reference evidence="2 3" key="1">
    <citation type="submission" date="2017-06" db="EMBL/GenBank/DDBJ databases">
        <authorList>
            <person name="Kim H.J."/>
            <person name="Triplett B.A."/>
        </authorList>
    </citation>
    <scope>NUCLEOTIDE SEQUENCE [LARGE SCALE GENOMIC DNA]</scope>
    <source>
        <strain evidence="2 3">SCA</strain>
    </source>
</reference>
<evidence type="ECO:0000256" key="1">
    <source>
        <dbReference type="SAM" id="Phobius"/>
    </source>
</evidence>
<accession>A0A239G0P6</accession>
<dbReference type="EMBL" id="FZOJ01000015">
    <property type="protein sequence ID" value="SNS62709.1"/>
    <property type="molecule type" value="Genomic_DNA"/>
</dbReference>
<dbReference type="AlphaFoldDB" id="A0A239G0P6"/>
<feature type="transmembrane region" description="Helical" evidence="1">
    <location>
        <begin position="41"/>
        <end position="61"/>
    </location>
</feature>
<keyword evidence="1" id="KW-0472">Membrane</keyword>
<protein>
    <submittedName>
        <fullName evidence="2">Uncharacterized protein</fullName>
    </submittedName>
</protein>
<evidence type="ECO:0000313" key="2">
    <source>
        <dbReference type="EMBL" id="SNS62709.1"/>
    </source>
</evidence>
<keyword evidence="3" id="KW-1185">Reference proteome</keyword>
<keyword evidence="1" id="KW-0812">Transmembrane</keyword>
<keyword evidence="1" id="KW-1133">Transmembrane helix</keyword>
<feature type="transmembrane region" description="Helical" evidence="1">
    <location>
        <begin position="67"/>
        <end position="89"/>
    </location>
</feature>
<gene>
    <name evidence="2" type="ORF">SAMN05446037_10155</name>
</gene>